<dbReference type="OrthoDB" id="5178774at2"/>
<dbReference type="EMBL" id="RSAA01000035">
    <property type="protein sequence ID" value="RRO13093.1"/>
    <property type="molecule type" value="Genomic_DNA"/>
</dbReference>
<accession>A0A426JJ02</accession>
<reference evidence="1 2" key="1">
    <citation type="submission" date="2018-11" db="EMBL/GenBank/DDBJ databases">
        <title>Saccharopolyspora rhizosphaerae sp. nov., an actinomycete isolated from rhizosphere soil in Thailand.</title>
        <authorList>
            <person name="Intra B."/>
            <person name="Euanorasetr J."/>
            <person name="Take A."/>
            <person name="Inahashi Y."/>
            <person name="Mori M."/>
            <person name="Panbangred W."/>
            <person name="Matsumoto A."/>
        </authorList>
    </citation>
    <scope>NUCLEOTIDE SEQUENCE [LARGE SCALE GENOMIC DNA]</scope>
    <source>
        <strain evidence="1 2">H219</strain>
    </source>
</reference>
<dbReference type="AlphaFoldDB" id="A0A426JJ02"/>
<evidence type="ECO:0000313" key="2">
    <source>
        <dbReference type="Proteomes" id="UP000274515"/>
    </source>
</evidence>
<dbReference type="InterPro" id="IPR019639">
    <property type="entry name" value="DUF2505"/>
</dbReference>
<keyword evidence="2" id="KW-1185">Reference proteome</keyword>
<proteinExistence type="predicted"/>
<gene>
    <name evidence="1" type="ORF">EIL87_25955</name>
</gene>
<sequence length="172" mass="18790">MARRIEHRSTSERPAVEVYRALIDSEYLTARLEELGGSTATLLQHVPTDAGARFQTRQGVPVDKLPSLARTVVGGDLLIDRSESWRREEEGHYTGEIAAEIAGAPCSITGSMWLRDLVDPTGPAVSELVVEGTVKVNVPFVGSKAEDLVAEQVQKMLVEEDHFTAAWLAKHA</sequence>
<comment type="caution">
    <text evidence="1">The sequence shown here is derived from an EMBL/GenBank/DDBJ whole genome shotgun (WGS) entry which is preliminary data.</text>
</comment>
<name>A0A426JJ02_9PSEU</name>
<dbReference type="Pfam" id="PF10698">
    <property type="entry name" value="DUF2505"/>
    <property type="match status" value="1"/>
</dbReference>
<dbReference type="RefSeq" id="WP_125093178.1">
    <property type="nucleotide sequence ID" value="NZ_RSAA01000035.1"/>
</dbReference>
<evidence type="ECO:0000313" key="1">
    <source>
        <dbReference type="EMBL" id="RRO13093.1"/>
    </source>
</evidence>
<dbReference type="Proteomes" id="UP000274515">
    <property type="component" value="Unassembled WGS sequence"/>
</dbReference>
<organism evidence="1 2">
    <name type="scientific">Saccharopolyspora rhizosphaerae</name>
    <dbReference type="NCBI Taxonomy" id="2492662"/>
    <lineage>
        <taxon>Bacteria</taxon>
        <taxon>Bacillati</taxon>
        <taxon>Actinomycetota</taxon>
        <taxon>Actinomycetes</taxon>
        <taxon>Pseudonocardiales</taxon>
        <taxon>Pseudonocardiaceae</taxon>
        <taxon>Saccharopolyspora</taxon>
    </lineage>
</organism>
<protein>
    <submittedName>
        <fullName evidence="1">DUF2505 domain-containing protein</fullName>
    </submittedName>
</protein>